<protein>
    <submittedName>
        <fullName evidence="1">Uncharacterized protein</fullName>
    </submittedName>
</protein>
<evidence type="ECO:0000313" key="2">
    <source>
        <dbReference type="Proteomes" id="UP001161325"/>
    </source>
</evidence>
<keyword evidence="2" id="KW-1185">Reference proteome</keyword>
<accession>A0AA37VEF4</accession>
<gene>
    <name evidence="1" type="ORF">rosag_15620</name>
</gene>
<reference evidence="1" key="1">
    <citation type="submission" date="2022-08" db="EMBL/GenBank/DDBJ databases">
        <title>Draft genome sequencing of Roseisolibacter agri AW1220.</title>
        <authorList>
            <person name="Tobiishi Y."/>
            <person name="Tonouchi A."/>
        </authorList>
    </citation>
    <scope>NUCLEOTIDE SEQUENCE</scope>
    <source>
        <strain evidence="1">AW1220</strain>
    </source>
</reference>
<dbReference type="AlphaFoldDB" id="A0AA37VEF4"/>
<sequence length="126" mass="14216">MRTVGMSRAAWDGLPAELKREEGGGRWIVDPENPDGERILAVVREADGREVAWMLPAESQDDRYQLMLDLAQRELDAARPAIGEVHELLVRLGTHLSPPIRRIPVDVPDTLRSEAEMRSKRRGVLE</sequence>
<evidence type="ECO:0000313" key="1">
    <source>
        <dbReference type="EMBL" id="GLC25049.1"/>
    </source>
</evidence>
<dbReference type="Proteomes" id="UP001161325">
    <property type="component" value="Unassembled WGS sequence"/>
</dbReference>
<organism evidence="1 2">
    <name type="scientific">Roseisolibacter agri</name>
    <dbReference type="NCBI Taxonomy" id="2014610"/>
    <lineage>
        <taxon>Bacteria</taxon>
        <taxon>Pseudomonadati</taxon>
        <taxon>Gemmatimonadota</taxon>
        <taxon>Gemmatimonadia</taxon>
        <taxon>Gemmatimonadales</taxon>
        <taxon>Gemmatimonadaceae</taxon>
        <taxon>Roseisolibacter</taxon>
    </lineage>
</organism>
<dbReference type="EMBL" id="BRXS01000002">
    <property type="protein sequence ID" value="GLC25049.1"/>
    <property type="molecule type" value="Genomic_DNA"/>
</dbReference>
<name>A0AA37VEF4_9BACT</name>
<proteinExistence type="predicted"/>
<comment type="caution">
    <text evidence="1">The sequence shown here is derived from an EMBL/GenBank/DDBJ whole genome shotgun (WGS) entry which is preliminary data.</text>
</comment>